<dbReference type="AlphaFoldDB" id="A0AA38UHJ0"/>
<accession>A0AA38UHJ0</accession>
<gene>
    <name evidence="2" type="ORF">F5878DRAFT_641933</name>
</gene>
<feature type="compositionally biased region" description="Low complexity" evidence="1">
    <location>
        <begin position="18"/>
        <end position="28"/>
    </location>
</feature>
<name>A0AA38UHJ0_9AGAR</name>
<organism evidence="2 3">
    <name type="scientific">Lentinula raphanica</name>
    <dbReference type="NCBI Taxonomy" id="153919"/>
    <lineage>
        <taxon>Eukaryota</taxon>
        <taxon>Fungi</taxon>
        <taxon>Dikarya</taxon>
        <taxon>Basidiomycota</taxon>
        <taxon>Agaricomycotina</taxon>
        <taxon>Agaricomycetes</taxon>
        <taxon>Agaricomycetidae</taxon>
        <taxon>Agaricales</taxon>
        <taxon>Marasmiineae</taxon>
        <taxon>Omphalotaceae</taxon>
        <taxon>Lentinula</taxon>
    </lineage>
</organism>
<reference evidence="2" key="1">
    <citation type="submission" date="2022-08" db="EMBL/GenBank/DDBJ databases">
        <authorList>
            <consortium name="DOE Joint Genome Institute"/>
            <person name="Min B."/>
            <person name="Riley R."/>
            <person name="Sierra-Patev S."/>
            <person name="Naranjo-Ortiz M."/>
            <person name="Looney B."/>
            <person name="Konkel Z."/>
            <person name="Slot J.C."/>
            <person name="Sakamoto Y."/>
            <person name="Steenwyk J.L."/>
            <person name="Rokas A."/>
            <person name="Carro J."/>
            <person name="Camarero S."/>
            <person name="Ferreira P."/>
            <person name="Molpeceres G."/>
            <person name="Ruiz-Duenas F.J."/>
            <person name="Serrano A."/>
            <person name="Henrissat B."/>
            <person name="Drula E."/>
            <person name="Hughes K.W."/>
            <person name="Mata J.L."/>
            <person name="Ishikawa N.K."/>
            <person name="Vargas-Isla R."/>
            <person name="Ushijima S."/>
            <person name="Smith C.A."/>
            <person name="Ahrendt S."/>
            <person name="Andreopoulos W."/>
            <person name="He G."/>
            <person name="Labutti K."/>
            <person name="Lipzen A."/>
            <person name="Ng V."/>
            <person name="Sandor L."/>
            <person name="Barry K."/>
            <person name="Martinez A.T."/>
            <person name="Xiao Y."/>
            <person name="Gibbons J.G."/>
            <person name="Terashima K."/>
            <person name="Hibbett D.S."/>
            <person name="Grigoriev I.V."/>
        </authorList>
    </citation>
    <scope>NUCLEOTIDE SEQUENCE</scope>
    <source>
        <strain evidence="2">TFB9207</strain>
    </source>
</reference>
<feature type="region of interest" description="Disordered" evidence="1">
    <location>
        <begin position="1"/>
        <end position="28"/>
    </location>
</feature>
<evidence type="ECO:0000313" key="2">
    <source>
        <dbReference type="EMBL" id="KAJ3838502.1"/>
    </source>
</evidence>
<protein>
    <submittedName>
        <fullName evidence="2">Uncharacterized protein</fullName>
    </submittedName>
</protein>
<proteinExistence type="predicted"/>
<evidence type="ECO:0000313" key="3">
    <source>
        <dbReference type="Proteomes" id="UP001163846"/>
    </source>
</evidence>
<keyword evidence="3" id="KW-1185">Reference proteome</keyword>
<dbReference type="EMBL" id="MU806179">
    <property type="protein sequence ID" value="KAJ3838502.1"/>
    <property type="molecule type" value="Genomic_DNA"/>
</dbReference>
<comment type="caution">
    <text evidence="2">The sequence shown here is derived from an EMBL/GenBank/DDBJ whole genome shotgun (WGS) entry which is preliminary data.</text>
</comment>
<evidence type="ECO:0000256" key="1">
    <source>
        <dbReference type="SAM" id="MobiDB-lite"/>
    </source>
</evidence>
<dbReference type="Proteomes" id="UP001163846">
    <property type="component" value="Unassembled WGS sequence"/>
</dbReference>
<sequence>MAKRSRQSSRVSTREISHTSSSSSMPLSAIRRELKQLEDRFPFYNVIPDSQADRKDAISNDNTGEDSVVHALYFGLEYCDAQKKILDSKTVHTTVRGHKTIVQLVDFRSEFSFDFGVDKLYIVLVVFQQRRYIVAGTYDERMVEHNMSLRSIGCNDHYKGDIAVCFYGQIQQSRILRGVPKLSRDGSLSQADVLQRVVNAFVRDVKEHVEDGLPFKRVVRA</sequence>